<dbReference type="SUPFAM" id="SSF90229">
    <property type="entry name" value="CCCH zinc finger"/>
    <property type="match status" value="1"/>
</dbReference>
<feature type="compositionally biased region" description="Low complexity" evidence="5">
    <location>
        <begin position="344"/>
        <end position="357"/>
    </location>
</feature>
<gene>
    <name evidence="7" type="ORF">BJ875DRAFT_537145</name>
</gene>
<evidence type="ECO:0000256" key="3">
    <source>
        <dbReference type="ARBA" id="ARBA00022833"/>
    </source>
</evidence>
<dbReference type="Gene3D" id="4.10.1000.10">
    <property type="entry name" value="Zinc finger, CCCH-type"/>
    <property type="match status" value="1"/>
</dbReference>
<name>A0A9P8C1L2_9HELO</name>
<dbReference type="OrthoDB" id="20729at2759"/>
<dbReference type="GO" id="GO:0005634">
    <property type="term" value="C:nucleus"/>
    <property type="evidence" value="ECO:0007669"/>
    <property type="project" value="TreeGrafter"/>
</dbReference>
<dbReference type="EMBL" id="MU251674">
    <property type="protein sequence ID" value="KAG9230429.1"/>
    <property type="molecule type" value="Genomic_DNA"/>
</dbReference>
<keyword evidence="8" id="KW-1185">Reference proteome</keyword>
<feature type="zinc finger region" description="C3H1-type" evidence="4">
    <location>
        <begin position="1"/>
        <end position="25"/>
    </location>
</feature>
<evidence type="ECO:0000256" key="4">
    <source>
        <dbReference type="PROSITE-ProRule" id="PRU00723"/>
    </source>
</evidence>
<organism evidence="7 8">
    <name type="scientific">Amylocarpus encephaloides</name>
    <dbReference type="NCBI Taxonomy" id="45428"/>
    <lineage>
        <taxon>Eukaryota</taxon>
        <taxon>Fungi</taxon>
        <taxon>Dikarya</taxon>
        <taxon>Ascomycota</taxon>
        <taxon>Pezizomycotina</taxon>
        <taxon>Leotiomycetes</taxon>
        <taxon>Helotiales</taxon>
        <taxon>Helotiales incertae sedis</taxon>
        <taxon>Amylocarpus</taxon>
    </lineage>
</organism>
<sequence>MAPCRFWQQGNCKFGDSCRFEHGSNVGSNNNRFAALQTSDRGNDRRNNDFHNRNNAPPNRGQPLADKPFQLDKDQIVTDLSTERPQWILSAYGPGKAAPAQLFGGEMRELSFEEMRVRHYAAVAAGAQQNAIKEAEALWQQSEQQIQTILSNAEGALQYIIDAEKQHPNRIDIVKEGSTVKETNPFSSNKQTIQPRSNPFGGQNDQNNGAIGPPSGGAFGQPPALGQRTSAFGAMSGGTGAFGQPSGLSQNQNAFGAPSTLGQKPNPFAAAPGGNAFGQPSGLGQTQSAFGSPSALKPSPFRTLSTSNNTFGQPSSQARSSTPFGQVLDGNNGFGQPSTVNQNSSGFGAPSGGPFSPQVQPNTSSPFGVPSQTASHYPLSQQNSQVNEISQAFYQPSPARNPFSNTQRPFSASFGAPSQAATANPLLDNQLQAPNSFGAVNQAQGVATITASGFSGSFMVGAQPPIPIDSYSSTGSDGRLTMFKGQKIVYRGEVPGIQNRDGSWAKIWFPKGAPNSSKDSEMDPALYDEKTETAYLHARQTGMFDNGVIPLLPPKVEWCSWEF</sequence>
<dbReference type="CDD" id="cd23954">
    <property type="entry name" value="AMO1_CTD"/>
    <property type="match status" value="1"/>
</dbReference>
<dbReference type="InterPro" id="IPR036855">
    <property type="entry name" value="Znf_CCCH_sf"/>
</dbReference>
<dbReference type="InterPro" id="IPR041367">
    <property type="entry name" value="Znf-CCCH_4"/>
</dbReference>
<dbReference type="SMART" id="SM00356">
    <property type="entry name" value="ZnF_C3H1"/>
    <property type="match status" value="1"/>
</dbReference>
<dbReference type="Proteomes" id="UP000824998">
    <property type="component" value="Unassembled WGS sequence"/>
</dbReference>
<feature type="compositionally biased region" description="Polar residues" evidence="5">
    <location>
        <begin position="282"/>
        <end position="291"/>
    </location>
</feature>
<protein>
    <recommendedName>
        <fullName evidence="6">C3H1-type domain-containing protein</fullName>
    </recommendedName>
</protein>
<evidence type="ECO:0000256" key="2">
    <source>
        <dbReference type="ARBA" id="ARBA00022771"/>
    </source>
</evidence>
<dbReference type="PANTHER" id="PTHR21099:SF2">
    <property type="entry name" value="SI:CH211-113E8.11"/>
    <property type="match status" value="1"/>
</dbReference>
<dbReference type="AlphaFoldDB" id="A0A9P8C1L2"/>
<accession>A0A9P8C1L2</accession>
<dbReference type="Pfam" id="PF18044">
    <property type="entry name" value="zf-CCCH_4"/>
    <property type="match status" value="1"/>
</dbReference>
<feature type="domain" description="C3H1-type" evidence="6">
    <location>
        <begin position="1"/>
        <end position="25"/>
    </location>
</feature>
<dbReference type="PANTHER" id="PTHR21099">
    <property type="entry name" value="RAD201"/>
    <property type="match status" value="1"/>
</dbReference>
<proteinExistence type="predicted"/>
<feature type="compositionally biased region" description="Polar residues" evidence="5">
    <location>
        <begin position="334"/>
        <end position="343"/>
    </location>
</feature>
<feature type="compositionally biased region" description="Polar residues" evidence="5">
    <location>
        <begin position="181"/>
        <end position="209"/>
    </location>
</feature>
<feature type="compositionally biased region" description="Polar residues" evidence="5">
    <location>
        <begin position="302"/>
        <end position="324"/>
    </location>
</feature>
<evidence type="ECO:0000259" key="6">
    <source>
        <dbReference type="PROSITE" id="PS50103"/>
    </source>
</evidence>
<evidence type="ECO:0000256" key="5">
    <source>
        <dbReference type="SAM" id="MobiDB-lite"/>
    </source>
</evidence>
<feature type="compositionally biased region" description="Basic and acidic residues" evidence="5">
    <location>
        <begin position="41"/>
        <end position="52"/>
    </location>
</feature>
<feature type="region of interest" description="Disordered" evidence="5">
    <location>
        <begin position="395"/>
        <end position="418"/>
    </location>
</feature>
<keyword evidence="1 4" id="KW-0479">Metal-binding</keyword>
<feature type="compositionally biased region" description="Polar residues" evidence="5">
    <location>
        <begin position="358"/>
        <end position="380"/>
    </location>
</feature>
<dbReference type="PROSITE" id="PS50103">
    <property type="entry name" value="ZF_C3H1"/>
    <property type="match status" value="1"/>
</dbReference>
<dbReference type="InterPro" id="IPR000571">
    <property type="entry name" value="Znf_CCCH"/>
</dbReference>
<feature type="compositionally biased region" description="Low complexity" evidence="5">
    <location>
        <begin position="265"/>
        <end position="278"/>
    </location>
</feature>
<keyword evidence="2 4" id="KW-0863">Zinc-finger</keyword>
<keyword evidence="3 4" id="KW-0862">Zinc</keyword>
<evidence type="ECO:0000313" key="7">
    <source>
        <dbReference type="EMBL" id="KAG9230429.1"/>
    </source>
</evidence>
<evidence type="ECO:0000313" key="8">
    <source>
        <dbReference type="Proteomes" id="UP000824998"/>
    </source>
</evidence>
<comment type="caution">
    <text evidence="7">The sequence shown here is derived from an EMBL/GenBank/DDBJ whole genome shotgun (WGS) entry which is preliminary data.</text>
</comment>
<feature type="region of interest" description="Disordered" evidence="5">
    <location>
        <begin position="181"/>
        <end position="380"/>
    </location>
</feature>
<feature type="region of interest" description="Disordered" evidence="5">
    <location>
        <begin position="38"/>
        <end position="68"/>
    </location>
</feature>
<reference evidence="7" key="1">
    <citation type="journal article" date="2021" name="IMA Fungus">
        <title>Genomic characterization of three marine fungi, including Emericellopsis atlantica sp. nov. with signatures of a generalist lifestyle and marine biomass degradation.</title>
        <authorList>
            <person name="Hagestad O.C."/>
            <person name="Hou L."/>
            <person name="Andersen J.H."/>
            <person name="Hansen E.H."/>
            <person name="Altermark B."/>
            <person name="Li C."/>
            <person name="Kuhnert E."/>
            <person name="Cox R.J."/>
            <person name="Crous P.W."/>
            <person name="Spatafora J.W."/>
            <person name="Lail K."/>
            <person name="Amirebrahimi M."/>
            <person name="Lipzen A."/>
            <person name="Pangilinan J."/>
            <person name="Andreopoulos W."/>
            <person name="Hayes R.D."/>
            <person name="Ng V."/>
            <person name="Grigoriev I.V."/>
            <person name="Jackson S.A."/>
            <person name="Sutton T.D.S."/>
            <person name="Dobson A.D.W."/>
            <person name="Rama T."/>
        </authorList>
    </citation>
    <scope>NUCLEOTIDE SEQUENCE</scope>
    <source>
        <strain evidence="7">TRa018bII</strain>
    </source>
</reference>
<dbReference type="GO" id="GO:0008270">
    <property type="term" value="F:zinc ion binding"/>
    <property type="evidence" value="ECO:0007669"/>
    <property type="project" value="UniProtKB-KW"/>
</dbReference>
<evidence type="ECO:0000256" key="1">
    <source>
        <dbReference type="ARBA" id="ARBA00022723"/>
    </source>
</evidence>